<protein>
    <submittedName>
        <fullName evidence="1">Uncharacterized protein</fullName>
    </submittedName>
</protein>
<comment type="caution">
    <text evidence="1">The sequence shown here is derived from an EMBL/GenBank/DDBJ whole genome shotgun (WGS) entry which is preliminary data.</text>
</comment>
<dbReference type="EMBL" id="JADIKC010000004">
    <property type="protein sequence ID" value="MBM7121503.1"/>
    <property type="molecule type" value="Genomic_DNA"/>
</dbReference>
<accession>A0ABS2JRC0</accession>
<organism evidence="1 2">
    <name type="scientific">Dyella kyungheensis</name>
    <dbReference type="NCBI Taxonomy" id="1242174"/>
    <lineage>
        <taxon>Bacteria</taxon>
        <taxon>Pseudomonadati</taxon>
        <taxon>Pseudomonadota</taxon>
        <taxon>Gammaproteobacteria</taxon>
        <taxon>Lysobacterales</taxon>
        <taxon>Rhodanobacteraceae</taxon>
        <taxon>Dyella</taxon>
    </lineage>
</organism>
<gene>
    <name evidence="1" type="ORF">ISP20_10090</name>
</gene>
<evidence type="ECO:0000313" key="2">
    <source>
        <dbReference type="Proteomes" id="UP001430065"/>
    </source>
</evidence>
<dbReference type="RefSeq" id="WP_204635972.1">
    <property type="nucleotide sequence ID" value="NZ_JADIKC010000004.1"/>
</dbReference>
<dbReference type="Proteomes" id="UP001430065">
    <property type="component" value="Unassembled WGS sequence"/>
</dbReference>
<sequence>MTARVAPATLNPRDNVSAFFLLLQREPTRGPLIVPDTISRTYFLAVDGPNNTSVVYQATTVDALDNPRQPHRELTGGRYLVMKPVANPFTSLADTMLNFYRAQPVGWTKEFTPER</sequence>
<proteinExistence type="predicted"/>
<name>A0ABS2JRC0_9GAMM</name>
<reference evidence="1 2" key="1">
    <citation type="submission" date="2020-10" db="EMBL/GenBank/DDBJ databases">
        <title>Phylogeny of dyella-like bacteria.</title>
        <authorList>
            <person name="Fu J."/>
        </authorList>
    </citation>
    <scope>NUCLEOTIDE SEQUENCE [LARGE SCALE GENOMIC DNA]</scope>
    <source>
        <strain evidence="1 2">THG-B117</strain>
    </source>
</reference>
<evidence type="ECO:0000313" key="1">
    <source>
        <dbReference type="EMBL" id="MBM7121503.1"/>
    </source>
</evidence>
<keyword evidence="2" id="KW-1185">Reference proteome</keyword>